<name>A0A379M1P0_9NOCA</name>
<protein>
    <submittedName>
        <fullName evidence="3">Uncharacterized protein</fullName>
    </submittedName>
</protein>
<keyword evidence="2" id="KW-1133">Transmembrane helix</keyword>
<evidence type="ECO:0000313" key="3">
    <source>
        <dbReference type="EMBL" id="SUE16227.1"/>
    </source>
</evidence>
<keyword evidence="4" id="KW-1185">Reference proteome</keyword>
<dbReference type="EMBL" id="UGVI01000001">
    <property type="protein sequence ID" value="SUE16227.1"/>
    <property type="molecule type" value="Genomic_DNA"/>
</dbReference>
<sequence>MVNPIDLPPMPDSITGEPRPPRAPRIYHGTEYTPVKRSPRKPPDAPEHLGPTLEWLQPSLRDQYGDAAMLAGLLSVFGTISAGGFSWVLEWWAWGLLALFPWMMFRTSGNHWTAAGVSWVQWRGSWVDTYKLTRIQFSADGYSRVLRLKDAHGNEIQSFKISEIQRNPDLWDLVYNGILHSVASGNCDIDAKTRHILKIPYELGPRPTRSERTRGRRRRW</sequence>
<feature type="region of interest" description="Disordered" evidence="1">
    <location>
        <begin position="1"/>
        <end position="49"/>
    </location>
</feature>
<proteinExistence type="predicted"/>
<keyword evidence="2" id="KW-0472">Membrane</keyword>
<evidence type="ECO:0000256" key="2">
    <source>
        <dbReference type="SAM" id="Phobius"/>
    </source>
</evidence>
<dbReference type="RefSeq" id="WP_245959024.1">
    <property type="nucleotide sequence ID" value="NZ_UGVI01000001.1"/>
</dbReference>
<accession>A0A379M1P0</accession>
<dbReference type="Proteomes" id="UP000254569">
    <property type="component" value="Unassembled WGS sequence"/>
</dbReference>
<reference evidence="3 4" key="1">
    <citation type="submission" date="2018-06" db="EMBL/GenBank/DDBJ databases">
        <authorList>
            <consortium name="Pathogen Informatics"/>
            <person name="Doyle S."/>
        </authorList>
    </citation>
    <scope>NUCLEOTIDE SEQUENCE [LARGE SCALE GENOMIC DNA]</scope>
    <source>
        <strain evidence="3 4">NCTC13296</strain>
    </source>
</reference>
<evidence type="ECO:0000313" key="4">
    <source>
        <dbReference type="Proteomes" id="UP000254569"/>
    </source>
</evidence>
<organism evidence="3 4">
    <name type="scientific">Rhodococcus gordoniae</name>
    <dbReference type="NCBI Taxonomy" id="223392"/>
    <lineage>
        <taxon>Bacteria</taxon>
        <taxon>Bacillati</taxon>
        <taxon>Actinomycetota</taxon>
        <taxon>Actinomycetes</taxon>
        <taxon>Mycobacteriales</taxon>
        <taxon>Nocardiaceae</taxon>
        <taxon>Rhodococcus</taxon>
    </lineage>
</organism>
<feature type="compositionally biased region" description="Pro residues" evidence="1">
    <location>
        <begin position="1"/>
        <end position="11"/>
    </location>
</feature>
<feature type="transmembrane region" description="Helical" evidence="2">
    <location>
        <begin position="67"/>
        <end position="85"/>
    </location>
</feature>
<gene>
    <name evidence="3" type="ORF">NCTC13296_03095</name>
</gene>
<evidence type="ECO:0000256" key="1">
    <source>
        <dbReference type="SAM" id="MobiDB-lite"/>
    </source>
</evidence>
<dbReference type="AlphaFoldDB" id="A0A379M1P0"/>
<keyword evidence="2" id="KW-0812">Transmembrane</keyword>